<gene>
    <name evidence="3" type="primary">HaOG216976</name>
    <name evidence="3" type="ORF">B5X24_HaOG216976</name>
</gene>
<accession>A0A2W1BZZ0</accession>
<sequence length="847" mass="97729">MFNKKLYFALIALLVISNVVCGKKSKKNKRPKDQEEQTTIQPNVVAYSTFGFNDVGAYDGFIPTSPDYANFLSGVNQESTTRLYAPAFPSSIDSTGYSGNYGPQAFDGHSYSVNEDNAGQAGMFHYAPNSMNIFNSPNYGTTAEQNKNTESEDTNGQNTDDSDAPVYGTKINSRHKYRAISQFNNSEVNAFNSGYSNLSDDKYLHFPEADSTHDKKPAFIESSGSFQNTNSFVQNYEPTENEDFRKPFSSNVHNVIKFPKVVDFTKLHPYYPNELDTSKILTADSYQPLNSQNSMGSSQMDNTFSNSFNYNNNNNNKFIDSSPKLVDNYNMKNNEDSADKSVVKQNAFFEYGGTDNHVNTRHKNSAHTTKSSEQKKKIKQKPWSSGNYSNDFKDWKDSSSIKGYGYSTNFSNMNFRYDVSEPKKPFNHDEIEPAGSNLVDLTSYQFPESDYSNFKKMPEFNEDDDYNSVSLKDKLKTNEYLNQFKHSFSTVPTTTSYWGNAFKSSDYSSFRDHPKKTHYGDINTDSVVNIPKRPHKLSYPKPTEGKVGDWPHQHSRPHKHNKQPNDWTLNLDTRFKSEEDLLGLRTHDTSHPTYLPTFKPSSSIYDNDNEFKNLVEKWRQSYLKTKYKDVPVRDYESYGSEVKPTHVPIPKPYPIEVPHPVIVPVPRPFPVRVPVSRPVAVPVLREITVPIVKPVPYPVYKKVPYPVEKLVPVPVEKEVTVPVEKPYPVHIPYVRPVFHHTKPVHEDPENLEEDDYMRRPEVKKPSQYKKRPYGSRNRSRRPSRSSYQERNRRRWPERRRPSSNSEHRHHSRPSEYYSPPYKHHNYEPEDEDEHSDYALYCRRTGNC</sequence>
<feature type="compositionally biased region" description="Polar residues" evidence="1">
    <location>
        <begin position="135"/>
        <end position="159"/>
    </location>
</feature>
<evidence type="ECO:0000256" key="2">
    <source>
        <dbReference type="SAM" id="SignalP"/>
    </source>
</evidence>
<dbReference type="PANTHER" id="PTHR47771:SF13">
    <property type="entry name" value="HDC01644"/>
    <property type="match status" value="1"/>
</dbReference>
<feature type="chain" id="PRO_5015932420" evidence="2">
    <location>
        <begin position="23"/>
        <end position="847"/>
    </location>
</feature>
<feature type="region of interest" description="Disordered" evidence="1">
    <location>
        <begin position="135"/>
        <end position="166"/>
    </location>
</feature>
<dbReference type="PANTHER" id="PTHR47771">
    <property type="entry name" value="LD27203P-RELATED"/>
    <property type="match status" value="1"/>
</dbReference>
<feature type="region of interest" description="Disordered" evidence="1">
    <location>
        <begin position="353"/>
        <end position="385"/>
    </location>
</feature>
<feature type="compositionally biased region" description="Basic residues" evidence="1">
    <location>
        <begin position="553"/>
        <end position="562"/>
    </location>
</feature>
<feature type="region of interest" description="Disordered" evidence="1">
    <location>
        <begin position="521"/>
        <end position="568"/>
    </location>
</feature>
<organism evidence="3 4">
    <name type="scientific">Helicoverpa armigera</name>
    <name type="common">Cotton bollworm</name>
    <name type="synonym">Heliothis armigera</name>
    <dbReference type="NCBI Taxonomy" id="29058"/>
    <lineage>
        <taxon>Eukaryota</taxon>
        <taxon>Metazoa</taxon>
        <taxon>Ecdysozoa</taxon>
        <taxon>Arthropoda</taxon>
        <taxon>Hexapoda</taxon>
        <taxon>Insecta</taxon>
        <taxon>Pterygota</taxon>
        <taxon>Neoptera</taxon>
        <taxon>Endopterygota</taxon>
        <taxon>Lepidoptera</taxon>
        <taxon>Glossata</taxon>
        <taxon>Ditrysia</taxon>
        <taxon>Noctuoidea</taxon>
        <taxon>Noctuidae</taxon>
        <taxon>Heliothinae</taxon>
        <taxon>Helicoverpa</taxon>
    </lineage>
</organism>
<feature type="compositionally biased region" description="Basic and acidic residues" evidence="1">
    <location>
        <begin position="543"/>
        <end position="552"/>
    </location>
</feature>
<evidence type="ECO:0000256" key="1">
    <source>
        <dbReference type="SAM" id="MobiDB-lite"/>
    </source>
</evidence>
<evidence type="ECO:0000313" key="4">
    <source>
        <dbReference type="Proteomes" id="UP000249218"/>
    </source>
</evidence>
<evidence type="ECO:0000313" key="3">
    <source>
        <dbReference type="EMBL" id="PZC79025.1"/>
    </source>
</evidence>
<feature type="signal peptide" evidence="2">
    <location>
        <begin position="1"/>
        <end position="22"/>
    </location>
</feature>
<keyword evidence="2" id="KW-0732">Signal</keyword>
<dbReference type="OrthoDB" id="7699235at2759"/>
<keyword evidence="4" id="KW-1185">Reference proteome</keyword>
<feature type="compositionally biased region" description="Basic residues" evidence="1">
    <location>
        <begin position="766"/>
        <end position="783"/>
    </location>
</feature>
<proteinExistence type="predicted"/>
<dbReference type="Proteomes" id="UP000249218">
    <property type="component" value="Unassembled WGS sequence"/>
</dbReference>
<name>A0A2W1BZZ0_HELAM</name>
<reference evidence="3 4" key="1">
    <citation type="journal article" date="2017" name="BMC Biol.">
        <title>Genomic innovations, transcriptional plasticity and gene loss underlying the evolution and divergence of two highly polyphagous and invasive Helicoverpa pest species.</title>
        <authorList>
            <person name="Pearce S.L."/>
            <person name="Clarke D.F."/>
            <person name="East P.D."/>
            <person name="Elfekih S."/>
            <person name="Gordon K.H."/>
            <person name="Jermiin L.S."/>
            <person name="McGaughran A."/>
            <person name="Oakeshott J.G."/>
            <person name="Papanikolaou A."/>
            <person name="Perera O.P."/>
            <person name="Rane R.V."/>
            <person name="Richards S."/>
            <person name="Tay W.T."/>
            <person name="Walsh T.K."/>
            <person name="Anderson A."/>
            <person name="Anderson C.J."/>
            <person name="Asgari S."/>
            <person name="Board P.G."/>
            <person name="Bretschneider A."/>
            <person name="Campbell P.M."/>
            <person name="Chertemps T."/>
            <person name="Christeller J.T."/>
            <person name="Coppin C.W."/>
            <person name="Downes S.J."/>
            <person name="Duan G."/>
            <person name="Farnsworth C.A."/>
            <person name="Good R.T."/>
            <person name="Han L.B."/>
            <person name="Han Y.C."/>
            <person name="Hatje K."/>
            <person name="Horne I."/>
            <person name="Huang Y.P."/>
            <person name="Hughes D.S."/>
            <person name="Jacquin-Joly E."/>
            <person name="James W."/>
            <person name="Jhangiani S."/>
            <person name="Kollmar M."/>
            <person name="Kuwar S.S."/>
            <person name="Li S."/>
            <person name="Liu N.Y."/>
            <person name="Maibeche M.T."/>
            <person name="Miller J.R."/>
            <person name="Montagne N."/>
            <person name="Perry T."/>
            <person name="Qu J."/>
            <person name="Song S.V."/>
            <person name="Sutton G.G."/>
            <person name="Vogel H."/>
            <person name="Walenz B.P."/>
            <person name="Xu W."/>
            <person name="Zhang H.J."/>
            <person name="Zou Z."/>
            <person name="Batterham P."/>
            <person name="Edwards O.R."/>
            <person name="Feyereisen R."/>
            <person name="Gibbs R.A."/>
            <person name="Heckel D.G."/>
            <person name="McGrath A."/>
            <person name="Robin C."/>
            <person name="Scherer S.E."/>
            <person name="Worley K.C."/>
            <person name="Wu Y.D."/>
        </authorList>
    </citation>
    <scope>NUCLEOTIDE SEQUENCE [LARGE SCALE GENOMIC DNA]</scope>
    <source>
        <strain evidence="3">Harm_GR_Male_#8</strain>
        <tissue evidence="3">Whole organism</tissue>
    </source>
</reference>
<feature type="region of interest" description="Disordered" evidence="1">
    <location>
        <begin position="744"/>
        <end position="835"/>
    </location>
</feature>
<dbReference type="AlphaFoldDB" id="A0A2W1BZZ0"/>
<dbReference type="EMBL" id="KZ149892">
    <property type="protein sequence ID" value="PZC79025.1"/>
    <property type="molecule type" value="Genomic_DNA"/>
</dbReference>
<protein>
    <submittedName>
        <fullName evidence="3">Uncharacterized protein</fullName>
    </submittedName>
</protein>